<dbReference type="AlphaFoldDB" id="X0SV06"/>
<dbReference type="PANTHER" id="PTHR46278">
    <property type="entry name" value="DEHYDROGENASE, PUTATIVE-RELATED"/>
    <property type="match status" value="1"/>
</dbReference>
<comment type="similarity">
    <text evidence="1">Belongs to the aspartate-semialdehyde dehydrogenase family.</text>
</comment>
<dbReference type="SUPFAM" id="SSF51735">
    <property type="entry name" value="NAD(P)-binding Rossmann-fold domains"/>
    <property type="match status" value="1"/>
</dbReference>
<evidence type="ECO:0000256" key="4">
    <source>
        <dbReference type="ARBA" id="ARBA00022605"/>
    </source>
</evidence>
<dbReference type="CDD" id="cd18131">
    <property type="entry name" value="ASADH_C_bac_euk_like"/>
    <property type="match status" value="1"/>
</dbReference>
<comment type="caution">
    <text evidence="13">The sequence shown here is derived from an EMBL/GenBank/DDBJ whole genome shotgun (WGS) entry which is preliminary data.</text>
</comment>
<comment type="subunit">
    <text evidence="2">Homodimer.</text>
</comment>
<dbReference type="GO" id="GO:0004073">
    <property type="term" value="F:aspartate-semialdehyde dehydrogenase activity"/>
    <property type="evidence" value="ECO:0007669"/>
    <property type="project" value="UniProtKB-EC"/>
</dbReference>
<keyword evidence="6" id="KW-0521">NADP</keyword>
<protein>
    <recommendedName>
        <fullName evidence="3">aspartate-semialdehyde dehydrogenase</fullName>
        <ecNumber evidence="3">1.2.1.11</ecNumber>
    </recommendedName>
</protein>
<dbReference type="GO" id="GO:0051287">
    <property type="term" value="F:NAD binding"/>
    <property type="evidence" value="ECO:0007669"/>
    <property type="project" value="InterPro"/>
</dbReference>
<dbReference type="Gene3D" id="3.40.50.720">
    <property type="entry name" value="NAD(P)-binding Rossmann-like Domain"/>
    <property type="match status" value="1"/>
</dbReference>
<keyword evidence="8" id="KW-0560">Oxidoreductase</keyword>
<dbReference type="SUPFAM" id="SSF55347">
    <property type="entry name" value="Glyceraldehyde-3-phosphate dehydrogenase-like, C-terminal domain"/>
    <property type="match status" value="1"/>
</dbReference>
<dbReference type="Gene3D" id="3.30.360.10">
    <property type="entry name" value="Dihydrodipicolinate Reductase, domain 2"/>
    <property type="match status" value="1"/>
</dbReference>
<keyword evidence="10" id="KW-0486">Methionine biosynthesis</keyword>
<evidence type="ECO:0000256" key="5">
    <source>
        <dbReference type="ARBA" id="ARBA00022697"/>
    </source>
</evidence>
<dbReference type="NCBIfam" id="NF011456">
    <property type="entry name" value="PRK14874.1"/>
    <property type="match status" value="1"/>
</dbReference>
<dbReference type="EMBL" id="BARS01000997">
    <property type="protein sequence ID" value="GAF84829.1"/>
    <property type="molecule type" value="Genomic_DNA"/>
</dbReference>
<evidence type="ECO:0000256" key="3">
    <source>
        <dbReference type="ARBA" id="ARBA00013120"/>
    </source>
</evidence>
<dbReference type="EC" id="1.2.1.11" evidence="3"/>
<dbReference type="InterPro" id="IPR036291">
    <property type="entry name" value="NAD(P)-bd_dom_sf"/>
</dbReference>
<evidence type="ECO:0000256" key="8">
    <source>
        <dbReference type="ARBA" id="ARBA00023002"/>
    </source>
</evidence>
<organism evidence="13">
    <name type="scientific">marine sediment metagenome</name>
    <dbReference type="NCBI Taxonomy" id="412755"/>
    <lineage>
        <taxon>unclassified sequences</taxon>
        <taxon>metagenomes</taxon>
        <taxon>ecological metagenomes</taxon>
    </lineage>
</organism>
<dbReference type="NCBIfam" id="TIGR01296">
    <property type="entry name" value="asd_B"/>
    <property type="match status" value="1"/>
</dbReference>
<dbReference type="PIRSF" id="PIRSF000148">
    <property type="entry name" value="ASA_dh"/>
    <property type="match status" value="1"/>
</dbReference>
<keyword evidence="9" id="KW-0457">Lysine biosynthesis</keyword>
<evidence type="ECO:0000256" key="2">
    <source>
        <dbReference type="ARBA" id="ARBA00011738"/>
    </source>
</evidence>
<evidence type="ECO:0000256" key="7">
    <source>
        <dbReference type="ARBA" id="ARBA00022915"/>
    </source>
</evidence>
<dbReference type="InterPro" id="IPR000534">
    <property type="entry name" value="Semialdehyde_DH_NAD-bd"/>
</dbReference>
<keyword evidence="7" id="KW-0220">Diaminopimelate biosynthesis</keyword>
<dbReference type="InterPro" id="IPR005986">
    <property type="entry name" value="Asp_semialdehyde_DH_beta"/>
</dbReference>
<keyword evidence="5" id="KW-0791">Threonine biosynthesis</keyword>
<proteinExistence type="inferred from homology"/>
<sequence length="353" mass="38682">MALKVTVVGVGMVGEQIVSILRERGFPMQWPPRICATRARSETLAGEGFHVEETADEAFEGAEVVFFAGKEGGKGASVQWGKKAVEAGAICVDNGGDFRMDPTVPLVVPEVNLDAVTPDKSFIASPNCSTIQMVLVLNAIHQVTRIRRVIVSTYQSVSGWGVQAEQELLNQIPHALKSLDDIPFDPMVFASPIAFNLFPHIDKFTEDGYTKEEMKMVWETQKIMGDDTIKISPTTVRVAVMVGHGESINIETERKLTAAGAREILANSPGVVVIDEPNTNSPRPDPLERTYPVPLDVRKPEYQDMVLVGRIREDPTIENGLNLWCVSDNLRKGAALNVVQIAEGLIERGRLNP</sequence>
<evidence type="ECO:0000313" key="13">
    <source>
        <dbReference type="EMBL" id="GAF84829.1"/>
    </source>
</evidence>
<accession>X0SV06</accession>
<dbReference type="GO" id="GO:0009086">
    <property type="term" value="P:methionine biosynthetic process"/>
    <property type="evidence" value="ECO:0007669"/>
    <property type="project" value="UniProtKB-KW"/>
</dbReference>
<gene>
    <name evidence="13" type="ORF">S01H1_02134</name>
</gene>
<dbReference type="GO" id="GO:0009088">
    <property type="term" value="P:threonine biosynthetic process"/>
    <property type="evidence" value="ECO:0007669"/>
    <property type="project" value="UniProtKB-KW"/>
</dbReference>
<evidence type="ECO:0000256" key="6">
    <source>
        <dbReference type="ARBA" id="ARBA00022857"/>
    </source>
</evidence>
<evidence type="ECO:0000256" key="9">
    <source>
        <dbReference type="ARBA" id="ARBA00023154"/>
    </source>
</evidence>
<evidence type="ECO:0000256" key="10">
    <source>
        <dbReference type="ARBA" id="ARBA00023167"/>
    </source>
</evidence>
<keyword evidence="4" id="KW-0028">Amino-acid biosynthesis</keyword>
<dbReference type="GO" id="GO:0009097">
    <property type="term" value="P:isoleucine biosynthetic process"/>
    <property type="evidence" value="ECO:0007669"/>
    <property type="project" value="InterPro"/>
</dbReference>
<evidence type="ECO:0000259" key="12">
    <source>
        <dbReference type="SMART" id="SM00859"/>
    </source>
</evidence>
<name>X0SV06_9ZZZZ</name>
<dbReference type="GO" id="GO:0019877">
    <property type="term" value="P:diaminopimelate biosynthetic process"/>
    <property type="evidence" value="ECO:0007669"/>
    <property type="project" value="UniProtKB-KW"/>
</dbReference>
<comment type="catalytic activity">
    <reaction evidence="11">
        <text>L-aspartate 4-semialdehyde + phosphate + NADP(+) = 4-phospho-L-aspartate + NADPH + H(+)</text>
        <dbReference type="Rhea" id="RHEA:24284"/>
        <dbReference type="ChEBI" id="CHEBI:15378"/>
        <dbReference type="ChEBI" id="CHEBI:43474"/>
        <dbReference type="ChEBI" id="CHEBI:57535"/>
        <dbReference type="ChEBI" id="CHEBI:57783"/>
        <dbReference type="ChEBI" id="CHEBI:58349"/>
        <dbReference type="ChEBI" id="CHEBI:537519"/>
        <dbReference type="EC" id="1.2.1.11"/>
    </reaction>
</comment>
<dbReference type="GO" id="GO:0050661">
    <property type="term" value="F:NADP binding"/>
    <property type="evidence" value="ECO:0007669"/>
    <property type="project" value="InterPro"/>
</dbReference>
<dbReference type="Pfam" id="PF02774">
    <property type="entry name" value="Semialdhyde_dhC"/>
    <property type="match status" value="1"/>
</dbReference>
<dbReference type="Pfam" id="PF01118">
    <property type="entry name" value="Semialdhyde_dh"/>
    <property type="match status" value="1"/>
</dbReference>
<dbReference type="GO" id="GO:0009089">
    <property type="term" value="P:lysine biosynthetic process via diaminopimelate"/>
    <property type="evidence" value="ECO:0007669"/>
    <property type="project" value="InterPro"/>
</dbReference>
<evidence type="ECO:0000256" key="11">
    <source>
        <dbReference type="ARBA" id="ARBA00047891"/>
    </source>
</evidence>
<dbReference type="SMART" id="SM00859">
    <property type="entry name" value="Semialdhyde_dh"/>
    <property type="match status" value="1"/>
</dbReference>
<evidence type="ECO:0000256" key="1">
    <source>
        <dbReference type="ARBA" id="ARBA00010584"/>
    </source>
</evidence>
<feature type="domain" description="Semialdehyde dehydrogenase NAD-binding" evidence="12">
    <location>
        <begin position="4"/>
        <end position="119"/>
    </location>
</feature>
<dbReference type="InterPro" id="IPR012280">
    <property type="entry name" value="Semialdhyde_DH_dimer_dom"/>
</dbReference>
<dbReference type="GO" id="GO:0046983">
    <property type="term" value="F:protein dimerization activity"/>
    <property type="evidence" value="ECO:0007669"/>
    <property type="project" value="InterPro"/>
</dbReference>
<reference evidence="13" key="1">
    <citation type="journal article" date="2014" name="Front. Microbiol.">
        <title>High frequency of phylogenetically diverse reductive dehalogenase-homologous genes in deep subseafloor sedimentary metagenomes.</title>
        <authorList>
            <person name="Kawai M."/>
            <person name="Futagami T."/>
            <person name="Toyoda A."/>
            <person name="Takaki Y."/>
            <person name="Nishi S."/>
            <person name="Hori S."/>
            <person name="Arai W."/>
            <person name="Tsubouchi T."/>
            <person name="Morono Y."/>
            <person name="Uchiyama I."/>
            <person name="Ito T."/>
            <person name="Fujiyama A."/>
            <person name="Inagaki F."/>
            <person name="Takami H."/>
        </authorList>
    </citation>
    <scope>NUCLEOTIDE SEQUENCE</scope>
    <source>
        <strain evidence="13">Expedition CK06-06</strain>
    </source>
</reference>
<dbReference type="PANTHER" id="PTHR46278:SF2">
    <property type="entry name" value="ASPARTATE-SEMIALDEHYDE DEHYDROGENASE"/>
    <property type="match status" value="1"/>
</dbReference>